<evidence type="ECO:0000313" key="2">
    <source>
        <dbReference type="EMBL" id="KAK2196222.1"/>
    </source>
</evidence>
<accession>A0AAD9PJY0</accession>
<gene>
    <name evidence="2" type="ORF">BdWA1_002822</name>
</gene>
<proteinExistence type="predicted"/>
<dbReference type="GO" id="GO:0032259">
    <property type="term" value="P:methylation"/>
    <property type="evidence" value="ECO:0007669"/>
    <property type="project" value="UniProtKB-KW"/>
</dbReference>
<keyword evidence="3" id="KW-1185">Reference proteome</keyword>
<dbReference type="RefSeq" id="XP_067803064.1">
    <property type="nucleotide sequence ID" value="XM_067947842.1"/>
</dbReference>
<reference evidence="2" key="1">
    <citation type="journal article" date="2023" name="Nat. Microbiol.">
        <title>Babesia duncani multi-omics identifies virulence factors and drug targets.</title>
        <authorList>
            <person name="Singh P."/>
            <person name="Lonardi S."/>
            <person name="Liang Q."/>
            <person name="Vydyam P."/>
            <person name="Khabirova E."/>
            <person name="Fang T."/>
            <person name="Gihaz S."/>
            <person name="Thekkiniath J."/>
            <person name="Munshi M."/>
            <person name="Abel S."/>
            <person name="Ciampossin L."/>
            <person name="Batugedara G."/>
            <person name="Gupta M."/>
            <person name="Lu X.M."/>
            <person name="Lenz T."/>
            <person name="Chakravarty S."/>
            <person name="Cornillot E."/>
            <person name="Hu Y."/>
            <person name="Ma W."/>
            <person name="Gonzalez L.M."/>
            <person name="Sanchez S."/>
            <person name="Estrada K."/>
            <person name="Sanchez-Flores A."/>
            <person name="Montero E."/>
            <person name="Harb O.S."/>
            <person name="Le Roch K.G."/>
            <person name="Mamoun C.B."/>
        </authorList>
    </citation>
    <scope>NUCLEOTIDE SEQUENCE</scope>
    <source>
        <strain evidence="2">WA1</strain>
    </source>
</reference>
<comment type="caution">
    <text evidence="2">The sequence shown here is derived from an EMBL/GenBank/DDBJ whole genome shotgun (WGS) entry which is preliminary data.</text>
</comment>
<organism evidence="2 3">
    <name type="scientific">Babesia duncani</name>
    <dbReference type="NCBI Taxonomy" id="323732"/>
    <lineage>
        <taxon>Eukaryota</taxon>
        <taxon>Sar</taxon>
        <taxon>Alveolata</taxon>
        <taxon>Apicomplexa</taxon>
        <taxon>Aconoidasida</taxon>
        <taxon>Piroplasmida</taxon>
        <taxon>Babesiidae</taxon>
        <taxon>Babesia</taxon>
    </lineage>
</organism>
<dbReference type="InterPro" id="IPR029063">
    <property type="entry name" value="SAM-dependent_MTases_sf"/>
</dbReference>
<dbReference type="SUPFAM" id="SSF53335">
    <property type="entry name" value="S-adenosyl-L-methionine-dependent methyltransferases"/>
    <property type="match status" value="1"/>
</dbReference>
<feature type="domain" description="Methyltransferase type 11" evidence="1">
    <location>
        <begin position="19"/>
        <end position="113"/>
    </location>
</feature>
<dbReference type="GeneID" id="94337119"/>
<evidence type="ECO:0000259" key="1">
    <source>
        <dbReference type="Pfam" id="PF08241"/>
    </source>
</evidence>
<dbReference type="Gene3D" id="3.40.50.150">
    <property type="entry name" value="Vaccinia Virus protein VP39"/>
    <property type="match status" value="1"/>
</dbReference>
<dbReference type="InterPro" id="IPR052356">
    <property type="entry name" value="Thiol_S-MT"/>
</dbReference>
<name>A0AAD9PJY0_9APIC</name>
<sequence>MKLTSHKKQLLKYAKGHVLDVAAGTGENIKYYEDIASLVTIDASPKMCMVLARKIESLKPPFPVTVICGDASKMPFKDAAFNTVVSTLAICSLEKPHACMNEIDRLLKPGGSYMAIERGKIYYRPLRWIMANLCLYPNPAIPWHYGYFEDRDPLEIIASKFDISTFTTFGYGVNYVLVAKKPAISQAFQASSRPKIDPEALVILRYVPQD</sequence>
<keyword evidence="2" id="KW-0489">Methyltransferase</keyword>
<dbReference type="KEGG" id="bdw:94337119"/>
<dbReference type="Pfam" id="PF08241">
    <property type="entry name" value="Methyltransf_11"/>
    <property type="match status" value="1"/>
</dbReference>
<evidence type="ECO:0000313" key="3">
    <source>
        <dbReference type="Proteomes" id="UP001214638"/>
    </source>
</evidence>
<dbReference type="CDD" id="cd02440">
    <property type="entry name" value="AdoMet_MTases"/>
    <property type="match status" value="1"/>
</dbReference>
<dbReference type="Proteomes" id="UP001214638">
    <property type="component" value="Unassembled WGS sequence"/>
</dbReference>
<dbReference type="InterPro" id="IPR013216">
    <property type="entry name" value="Methyltransf_11"/>
</dbReference>
<dbReference type="EMBL" id="JALLKP010000003">
    <property type="protein sequence ID" value="KAK2196222.1"/>
    <property type="molecule type" value="Genomic_DNA"/>
</dbReference>
<dbReference type="PANTHER" id="PTHR45036">
    <property type="entry name" value="METHYLTRANSFERASE LIKE 7B"/>
    <property type="match status" value="1"/>
</dbReference>
<dbReference type="AlphaFoldDB" id="A0AAD9PJY0"/>
<protein>
    <submittedName>
        <fullName evidence="2">Bifunctional S-adenosyl-L-methionine-dependent methyltransferase superfamily/Methyltransferase type 11</fullName>
    </submittedName>
</protein>
<dbReference type="PANTHER" id="PTHR45036:SF1">
    <property type="entry name" value="METHYLTRANSFERASE LIKE 7A"/>
    <property type="match status" value="1"/>
</dbReference>
<keyword evidence="2" id="KW-0808">Transferase</keyword>
<dbReference type="GO" id="GO:0008757">
    <property type="term" value="F:S-adenosylmethionine-dependent methyltransferase activity"/>
    <property type="evidence" value="ECO:0007669"/>
    <property type="project" value="InterPro"/>
</dbReference>